<evidence type="ECO:0000256" key="3">
    <source>
        <dbReference type="SAM" id="MobiDB-lite"/>
    </source>
</evidence>
<evidence type="ECO:0000256" key="1">
    <source>
        <dbReference type="ARBA" id="ARBA00022441"/>
    </source>
</evidence>
<dbReference type="OrthoDB" id="432528at2759"/>
<dbReference type="Pfam" id="PF24681">
    <property type="entry name" value="Kelch_KLHDC2_KLHL20_DRC7"/>
    <property type="match status" value="1"/>
</dbReference>
<proteinExistence type="predicted"/>
<dbReference type="PANTHER" id="PTHR46093">
    <property type="entry name" value="ACYL-COA-BINDING DOMAIN-CONTAINING PROTEIN 5"/>
    <property type="match status" value="1"/>
</dbReference>
<feature type="compositionally biased region" description="Basic and acidic residues" evidence="3">
    <location>
        <begin position="869"/>
        <end position="882"/>
    </location>
</feature>
<feature type="region of interest" description="Disordered" evidence="3">
    <location>
        <begin position="1021"/>
        <end position="1101"/>
    </location>
</feature>
<evidence type="ECO:0000313" key="5">
    <source>
        <dbReference type="EMBL" id="OXG21806.1"/>
    </source>
</evidence>
<dbReference type="SUPFAM" id="SSF117281">
    <property type="entry name" value="Kelch motif"/>
    <property type="match status" value="1"/>
</dbReference>
<comment type="caution">
    <text evidence="5">The sequence shown here is derived from an EMBL/GenBank/DDBJ whole genome shotgun (WGS) entry which is preliminary data.</text>
</comment>
<feature type="compositionally biased region" description="Basic and acidic residues" evidence="3">
    <location>
        <begin position="674"/>
        <end position="684"/>
    </location>
</feature>
<sequence>MPIPVYLAALLLIYTPFLARTQASPSTQIPSRWGHASSYLPSPPTLIIHGGKTDPDSVYSYSSAPNVGSTLFLPLNSTFIAQSAPFTEVKSPSGPALAWHTLSQFAYSDGTWQILSFGGDSGTSQPSQTSNNSVWLDNFNLQNYSSLQYVNQPENWGSQPSNRIYHSATTGIDDKVYIIGGLKDDGSNTAFADAYLFDSSHSYFTSLPSLPGCNFHHESVLLGNDSILVLGGAFTSQITSNVKVFPYTSFRRLDLSSNSAPRWVEVAVTGDAPEGRRGATATLTHDGDKVILLGGASSDLQTVYDEIWTLDLNTLTWEKVVDAGTGPGARFDHSAIAVGENQIIVFGGYTQAGPADGGIYIYNTSSNSWVSNFTVSAGFDSIAEKNDSGVASSTVATGSAMAKIPCTSSTSGAMAELVSGCAPSEKSDSSSQSNALAIPSSTIPINSGDSGAHSHSLTESLVIGLVIGSIGLASTLLAVCMWRARRRHTSHKAYDDDPCASSPSSRTFNRIRWHSPVEEDGPELMDGMMNEKGTNAHKEMENLRAEEADTVSAVNTFGLGVGMVGRGFPTISSRIRGSLWDSWPYSELTDYPPNDAQGMPHPPAPARQMGKGIRLLGPYLKRDKSLYYSPSNAAHVTSIAQNNRIDMFCDEDSTRSEHHLRDLWYSKGLSDRKEPGGLRNHAEKLYSSNSNNGTEEKEIGDPLLFPTQTEAVLMPRSSHYESLQYRLPNVTPSEPLEFPGVTNAFPIPGYDSLRSNPHSARIRESLASRHSGDMDECFSQDAHLAAENQPSPTNQPPLYRNDSIFRRMAEASASAFLSRRPSQASGRLSMNQLKIRDPAPQPTLWPVISQDQLCPLTIATPSLVAHENRQHPPVNWRDKVSRECPPNDSYGPSLSSLTSLRSMRDMIIVQKEETQDCIETFGIIDRSDSGGSRELEATGLTNRLQRRESIENVCAPKEDHEGKNGFACKQVTSREGCEAAILMDSLAFEPRVLDLSLNAIVDPGTVIDSPTILSRVKLLDDESVTETEGGLSDSLPPGSDKDSSLEEAATGTSQTDPSIPSHSPSEMEPPPEHVTPISSGASSDFCAASAHKARRRPVREVVNSINKRGGNTPMGLLAPRSFYSPALGSSSGGMKMYSGPISKSSRSPEDAAPSDNCTPFVISEREYVSQSMRTSSTLPTFKGSLAPRDTAFILKQRGTALAQVRTKTMWEMVKREETLRIANPDAAGASELEKPLSDFYG</sequence>
<reference evidence="5 6" key="1">
    <citation type="submission" date="2017-06" db="EMBL/GenBank/DDBJ databases">
        <title>Global population genomics of the pathogenic fungus Cryptococcus neoformans var. grubii.</title>
        <authorList>
            <person name="Cuomo C."/>
            <person name="Litvintseva A."/>
            <person name="Chen Y."/>
            <person name="Young S."/>
            <person name="Zeng Q."/>
            <person name="Chapman S."/>
            <person name="Gujja S."/>
            <person name="Saif S."/>
            <person name="Birren B."/>
        </authorList>
    </citation>
    <scope>NUCLEOTIDE SEQUENCE [LARGE SCALE GENOMIC DNA]</scope>
    <source>
        <strain evidence="5 6">Tu259-1</strain>
    </source>
</reference>
<keyword evidence="4" id="KW-0732">Signal</keyword>
<dbReference type="Gene3D" id="2.120.10.80">
    <property type="entry name" value="Kelch-type beta propeller"/>
    <property type="match status" value="2"/>
</dbReference>
<feature type="chain" id="PRO_5032334282" description="Galactose oxidase" evidence="4">
    <location>
        <begin position="24"/>
        <end position="1241"/>
    </location>
</feature>
<organism evidence="5 6">
    <name type="scientific">Cryptococcus neoformans Tu259-1</name>
    <dbReference type="NCBI Taxonomy" id="1230072"/>
    <lineage>
        <taxon>Eukaryota</taxon>
        <taxon>Fungi</taxon>
        <taxon>Dikarya</taxon>
        <taxon>Basidiomycota</taxon>
        <taxon>Agaricomycotina</taxon>
        <taxon>Tremellomycetes</taxon>
        <taxon>Tremellales</taxon>
        <taxon>Cryptococcaceae</taxon>
        <taxon>Cryptococcus</taxon>
        <taxon>Cryptococcus neoformans species complex</taxon>
    </lineage>
</organism>
<feature type="region of interest" description="Disordered" evidence="3">
    <location>
        <begin position="674"/>
        <end position="700"/>
    </location>
</feature>
<keyword evidence="1" id="KW-0880">Kelch repeat</keyword>
<dbReference type="AlphaFoldDB" id="A0A854QHD6"/>
<dbReference type="Proteomes" id="UP000199727">
    <property type="component" value="Unassembled WGS sequence"/>
</dbReference>
<dbReference type="InterPro" id="IPR015915">
    <property type="entry name" value="Kelch-typ_b-propeller"/>
</dbReference>
<evidence type="ECO:0000313" key="6">
    <source>
        <dbReference type="Proteomes" id="UP000199727"/>
    </source>
</evidence>
<keyword evidence="2" id="KW-0677">Repeat</keyword>
<dbReference type="EMBL" id="AMKT01000041">
    <property type="protein sequence ID" value="OXG21806.1"/>
    <property type="molecule type" value="Genomic_DNA"/>
</dbReference>
<protein>
    <recommendedName>
        <fullName evidence="7">Galactose oxidase</fullName>
    </recommendedName>
</protein>
<evidence type="ECO:0000256" key="4">
    <source>
        <dbReference type="SAM" id="SignalP"/>
    </source>
</evidence>
<accession>A0A854QHD6</accession>
<feature type="signal peptide" evidence="4">
    <location>
        <begin position="1"/>
        <end position="23"/>
    </location>
</feature>
<evidence type="ECO:0000256" key="2">
    <source>
        <dbReference type="ARBA" id="ARBA00022737"/>
    </source>
</evidence>
<dbReference type="PANTHER" id="PTHR46093:SF18">
    <property type="entry name" value="FIBRONECTIN TYPE-III DOMAIN-CONTAINING PROTEIN"/>
    <property type="match status" value="1"/>
</dbReference>
<feature type="region of interest" description="Disordered" evidence="3">
    <location>
        <begin position="869"/>
        <end position="895"/>
    </location>
</feature>
<evidence type="ECO:0008006" key="7">
    <source>
        <dbReference type="Google" id="ProtNLM"/>
    </source>
</evidence>
<name>A0A854QHD6_CRYNE</name>
<gene>
    <name evidence="5" type="ORF">C361_03231</name>
</gene>
<feature type="compositionally biased region" description="Low complexity" evidence="3">
    <location>
        <begin position="1057"/>
        <end position="1066"/>
    </location>
</feature>